<keyword evidence="3" id="KW-1185">Reference proteome</keyword>
<comment type="caution">
    <text evidence="2">The sequence shown here is derived from an EMBL/GenBank/DDBJ whole genome shotgun (WGS) entry which is preliminary data.</text>
</comment>
<name>A0ABW3M544_9PSEU</name>
<evidence type="ECO:0000313" key="2">
    <source>
        <dbReference type="EMBL" id="MFD1045052.1"/>
    </source>
</evidence>
<gene>
    <name evidence="2" type="ORF">ACFQ1S_05325</name>
</gene>
<reference evidence="3" key="1">
    <citation type="journal article" date="2019" name="Int. J. Syst. Evol. Microbiol.">
        <title>The Global Catalogue of Microorganisms (GCM) 10K type strain sequencing project: providing services to taxonomists for standard genome sequencing and annotation.</title>
        <authorList>
            <consortium name="The Broad Institute Genomics Platform"/>
            <consortium name="The Broad Institute Genome Sequencing Center for Infectious Disease"/>
            <person name="Wu L."/>
            <person name="Ma J."/>
        </authorList>
    </citation>
    <scope>NUCLEOTIDE SEQUENCE [LARGE SCALE GENOMIC DNA]</scope>
    <source>
        <strain evidence="3">JCM 31486</strain>
    </source>
</reference>
<accession>A0ABW3M544</accession>
<sequence length="41" mass="4656">MPDQNGKEETEERGQRIVERLRGRGDVPLSTEEVMALTRGD</sequence>
<protein>
    <submittedName>
        <fullName evidence="2">Uncharacterized protein</fullName>
    </submittedName>
</protein>
<organism evidence="2 3">
    <name type="scientific">Kibdelosporangium lantanae</name>
    <dbReference type="NCBI Taxonomy" id="1497396"/>
    <lineage>
        <taxon>Bacteria</taxon>
        <taxon>Bacillati</taxon>
        <taxon>Actinomycetota</taxon>
        <taxon>Actinomycetes</taxon>
        <taxon>Pseudonocardiales</taxon>
        <taxon>Pseudonocardiaceae</taxon>
        <taxon>Kibdelosporangium</taxon>
    </lineage>
</organism>
<proteinExistence type="predicted"/>
<evidence type="ECO:0000256" key="1">
    <source>
        <dbReference type="SAM" id="MobiDB-lite"/>
    </source>
</evidence>
<dbReference type="EMBL" id="JBHTIS010000193">
    <property type="protein sequence ID" value="MFD1045052.1"/>
    <property type="molecule type" value="Genomic_DNA"/>
</dbReference>
<evidence type="ECO:0000313" key="3">
    <source>
        <dbReference type="Proteomes" id="UP001597045"/>
    </source>
</evidence>
<dbReference type="Proteomes" id="UP001597045">
    <property type="component" value="Unassembled WGS sequence"/>
</dbReference>
<feature type="region of interest" description="Disordered" evidence="1">
    <location>
        <begin position="1"/>
        <end position="23"/>
    </location>
</feature>